<protein>
    <submittedName>
        <fullName evidence="2">Uncharacterized protein</fullName>
    </submittedName>
</protein>
<feature type="transmembrane region" description="Helical" evidence="1">
    <location>
        <begin position="66"/>
        <end position="87"/>
    </location>
</feature>
<name>A0A9D1HP92_9FIRM</name>
<proteinExistence type="predicted"/>
<evidence type="ECO:0000256" key="1">
    <source>
        <dbReference type="SAM" id="Phobius"/>
    </source>
</evidence>
<keyword evidence="1" id="KW-0812">Transmembrane</keyword>
<dbReference type="AlphaFoldDB" id="A0A9D1HP92"/>
<reference evidence="2" key="1">
    <citation type="submission" date="2020-10" db="EMBL/GenBank/DDBJ databases">
        <authorList>
            <person name="Gilroy R."/>
        </authorList>
    </citation>
    <scope>NUCLEOTIDE SEQUENCE</scope>
    <source>
        <strain evidence="2">CHK195-11698</strain>
    </source>
</reference>
<feature type="transmembrane region" description="Helical" evidence="1">
    <location>
        <begin position="37"/>
        <end position="54"/>
    </location>
</feature>
<sequence>MSIDPKKVIRNIIFAYFLAGMFELAAVSMAFSWVPVACFTCFALMLYFTGAWSLHQQYQKYKIRIFRFMEFVGYGFGLFCLIVSIMICLP</sequence>
<evidence type="ECO:0000313" key="2">
    <source>
        <dbReference type="EMBL" id="HIU14297.1"/>
    </source>
</evidence>
<evidence type="ECO:0000313" key="3">
    <source>
        <dbReference type="Proteomes" id="UP000824175"/>
    </source>
</evidence>
<keyword evidence="1" id="KW-1133">Transmembrane helix</keyword>
<accession>A0A9D1HP92</accession>
<comment type="caution">
    <text evidence="2">The sequence shown here is derived from an EMBL/GenBank/DDBJ whole genome shotgun (WGS) entry which is preliminary data.</text>
</comment>
<organism evidence="2 3">
    <name type="scientific">Candidatus Fimiplasma intestinipullorum</name>
    <dbReference type="NCBI Taxonomy" id="2840825"/>
    <lineage>
        <taxon>Bacteria</taxon>
        <taxon>Bacillati</taxon>
        <taxon>Bacillota</taxon>
        <taxon>Clostridia</taxon>
        <taxon>Eubacteriales</taxon>
        <taxon>Candidatus Fimiplasma</taxon>
    </lineage>
</organism>
<dbReference type="Proteomes" id="UP000824175">
    <property type="component" value="Unassembled WGS sequence"/>
</dbReference>
<keyword evidence="1" id="KW-0472">Membrane</keyword>
<reference evidence="2" key="2">
    <citation type="journal article" date="2021" name="PeerJ">
        <title>Extensive microbial diversity within the chicken gut microbiome revealed by metagenomics and culture.</title>
        <authorList>
            <person name="Gilroy R."/>
            <person name="Ravi A."/>
            <person name="Getino M."/>
            <person name="Pursley I."/>
            <person name="Horton D.L."/>
            <person name="Alikhan N.F."/>
            <person name="Baker D."/>
            <person name="Gharbi K."/>
            <person name="Hall N."/>
            <person name="Watson M."/>
            <person name="Adriaenssens E.M."/>
            <person name="Foster-Nyarko E."/>
            <person name="Jarju S."/>
            <person name="Secka A."/>
            <person name="Antonio M."/>
            <person name="Oren A."/>
            <person name="Chaudhuri R.R."/>
            <person name="La Ragione R."/>
            <person name="Hildebrand F."/>
            <person name="Pallen M.J."/>
        </authorList>
    </citation>
    <scope>NUCLEOTIDE SEQUENCE</scope>
    <source>
        <strain evidence="2">CHK195-11698</strain>
    </source>
</reference>
<feature type="transmembrane region" description="Helical" evidence="1">
    <location>
        <begin position="12"/>
        <end position="31"/>
    </location>
</feature>
<dbReference type="EMBL" id="DVMJ01000080">
    <property type="protein sequence ID" value="HIU14297.1"/>
    <property type="molecule type" value="Genomic_DNA"/>
</dbReference>
<gene>
    <name evidence="2" type="ORF">IAD15_09540</name>
</gene>